<keyword evidence="2" id="KW-1185">Reference proteome</keyword>
<organism evidence="1 2">
    <name type="scientific">Naganishia onofrii</name>
    <dbReference type="NCBI Taxonomy" id="1851511"/>
    <lineage>
        <taxon>Eukaryota</taxon>
        <taxon>Fungi</taxon>
        <taxon>Dikarya</taxon>
        <taxon>Basidiomycota</taxon>
        <taxon>Agaricomycotina</taxon>
        <taxon>Tremellomycetes</taxon>
        <taxon>Filobasidiales</taxon>
        <taxon>Filobasidiaceae</taxon>
        <taxon>Naganishia</taxon>
    </lineage>
</organism>
<gene>
    <name evidence="1" type="ORF">QFC24_005039</name>
</gene>
<protein>
    <submittedName>
        <fullName evidence="1">Uncharacterized protein</fullName>
    </submittedName>
</protein>
<accession>A0ACC2XAL5</accession>
<evidence type="ECO:0000313" key="1">
    <source>
        <dbReference type="EMBL" id="KAJ9121058.1"/>
    </source>
</evidence>
<evidence type="ECO:0000313" key="2">
    <source>
        <dbReference type="Proteomes" id="UP001234202"/>
    </source>
</evidence>
<dbReference type="Proteomes" id="UP001234202">
    <property type="component" value="Unassembled WGS sequence"/>
</dbReference>
<reference evidence="1" key="1">
    <citation type="submission" date="2023-04" db="EMBL/GenBank/DDBJ databases">
        <title>Draft Genome sequencing of Naganishia species isolated from polar environments using Oxford Nanopore Technology.</title>
        <authorList>
            <person name="Leo P."/>
            <person name="Venkateswaran K."/>
        </authorList>
    </citation>
    <scope>NUCLEOTIDE SEQUENCE</scope>
    <source>
        <strain evidence="1">DBVPG 5303</strain>
    </source>
</reference>
<proteinExistence type="predicted"/>
<name>A0ACC2XAL5_9TREE</name>
<comment type="caution">
    <text evidence="1">The sequence shown here is derived from an EMBL/GenBank/DDBJ whole genome shotgun (WGS) entry which is preliminary data.</text>
</comment>
<sequence length="266" mass="29465">MTETKQDLVAEKIVMTIARSTTPVSTTTAPIRVIIEALIESLLDGYLSATTSAILCRELVLRLPSASYPPVSGGNHFRLELAQELQGYFDKEWKLVISSSTRLSNARVDLTSARGPQYDQQSSFNLQLIGHDYSQMHIPIANIFKADPQFRTPCWATVFLGELCLRGVLSFGLIDLCLFHIRAEAKYQDPVFTFGGSSNGRSFRTEKAFENDPAPGHALLSVVGEISQRREPELYGEVITALEQFALSNSKGGTDQSQKVIFQKET</sequence>
<dbReference type="EMBL" id="JASBWV010000019">
    <property type="protein sequence ID" value="KAJ9121058.1"/>
    <property type="molecule type" value="Genomic_DNA"/>
</dbReference>